<gene>
    <name evidence="8" type="primary">rfbC</name>
    <name evidence="8" type="ORF">FOB72_28295</name>
</gene>
<dbReference type="AlphaFoldDB" id="A0A5P2HCW2"/>
<dbReference type="GO" id="GO:0000271">
    <property type="term" value="P:polysaccharide biosynthetic process"/>
    <property type="evidence" value="ECO:0007669"/>
    <property type="project" value="TreeGrafter"/>
</dbReference>
<name>A0A5P2HCW2_9BURK</name>
<organism evidence="8 9">
    <name type="scientific">Cupriavidus pauculus</name>
    <dbReference type="NCBI Taxonomy" id="82633"/>
    <lineage>
        <taxon>Bacteria</taxon>
        <taxon>Pseudomonadati</taxon>
        <taxon>Pseudomonadota</taxon>
        <taxon>Betaproteobacteria</taxon>
        <taxon>Burkholderiales</taxon>
        <taxon>Burkholderiaceae</taxon>
        <taxon>Cupriavidus</taxon>
    </lineage>
</organism>
<dbReference type="EC" id="5.1.3.13" evidence="3 7"/>
<protein>
    <recommendedName>
        <fullName evidence="4 7">dTDP-4-dehydrorhamnose 3,5-epimerase</fullName>
        <ecNumber evidence="3 7">5.1.3.13</ecNumber>
    </recommendedName>
    <alternativeName>
        <fullName evidence="7">Thymidine diphospho-4-keto-rhamnose 3,5-epimerase</fullName>
    </alternativeName>
</protein>
<feature type="active site" description="Proton donor" evidence="5">
    <location>
        <position position="132"/>
    </location>
</feature>
<dbReference type="GO" id="GO:0005829">
    <property type="term" value="C:cytosol"/>
    <property type="evidence" value="ECO:0007669"/>
    <property type="project" value="TreeGrafter"/>
</dbReference>
<dbReference type="InterPro" id="IPR011051">
    <property type="entry name" value="RmlC_Cupin_sf"/>
</dbReference>
<proteinExistence type="inferred from homology"/>
<evidence type="ECO:0000256" key="1">
    <source>
        <dbReference type="ARBA" id="ARBA00001298"/>
    </source>
</evidence>
<dbReference type="EMBL" id="CP044067">
    <property type="protein sequence ID" value="QET05856.1"/>
    <property type="molecule type" value="Genomic_DNA"/>
</dbReference>
<dbReference type="CDD" id="cd00438">
    <property type="entry name" value="cupin_RmlC"/>
    <property type="match status" value="1"/>
</dbReference>
<evidence type="ECO:0000256" key="4">
    <source>
        <dbReference type="ARBA" id="ARBA00019595"/>
    </source>
</evidence>
<evidence type="ECO:0000256" key="3">
    <source>
        <dbReference type="ARBA" id="ARBA00012098"/>
    </source>
</evidence>
<evidence type="ECO:0000313" key="9">
    <source>
        <dbReference type="Proteomes" id="UP000322822"/>
    </source>
</evidence>
<dbReference type="PANTHER" id="PTHR21047:SF2">
    <property type="entry name" value="THYMIDINE DIPHOSPHO-4-KETO-RHAMNOSE 3,5-EPIMERASE"/>
    <property type="match status" value="1"/>
</dbReference>
<keyword evidence="7 8" id="KW-0413">Isomerase</keyword>
<comment type="subunit">
    <text evidence="7">Homodimer.</text>
</comment>
<dbReference type="Proteomes" id="UP000322822">
    <property type="component" value="Chromosome 2"/>
</dbReference>
<dbReference type="UniPathway" id="UPA00124"/>
<accession>A0A5P2HCW2</accession>
<feature type="active site" description="Proton acceptor" evidence="5">
    <location>
        <position position="62"/>
    </location>
</feature>
<dbReference type="Gene3D" id="2.60.120.10">
    <property type="entry name" value="Jelly Rolls"/>
    <property type="match status" value="1"/>
</dbReference>
<dbReference type="GO" id="GO:0008830">
    <property type="term" value="F:dTDP-4-dehydrorhamnose 3,5-epimerase activity"/>
    <property type="evidence" value="ECO:0007669"/>
    <property type="project" value="UniProtKB-UniRule"/>
</dbReference>
<evidence type="ECO:0000256" key="2">
    <source>
        <dbReference type="ARBA" id="ARBA00001997"/>
    </source>
</evidence>
<dbReference type="NCBIfam" id="TIGR01221">
    <property type="entry name" value="rmlC"/>
    <property type="match status" value="1"/>
</dbReference>
<dbReference type="RefSeq" id="WP_150376424.1">
    <property type="nucleotide sequence ID" value="NZ_CP044067.1"/>
</dbReference>
<comment type="similarity">
    <text evidence="7">Belongs to the dTDP-4-dehydrorhamnose 3,5-epimerase family.</text>
</comment>
<comment type="pathway">
    <text evidence="7">Carbohydrate biosynthesis; dTDP-L-rhamnose biosynthesis.</text>
</comment>
<dbReference type="Pfam" id="PF00908">
    <property type="entry name" value="dTDP_sugar_isom"/>
    <property type="match status" value="1"/>
</dbReference>
<feature type="site" description="Participates in a stacking interaction with the thymidine ring of dTDP-4-oxo-6-deoxyglucose" evidence="6">
    <location>
        <position position="138"/>
    </location>
</feature>
<dbReference type="InterPro" id="IPR000888">
    <property type="entry name" value="RmlC-like"/>
</dbReference>
<sequence length="186" mass="20236">MIFTPARIAGAWIVDPEPLADERGFFARTVCVETFAAHGIDARFAQQSVSRNTRAGILRGMHFQQGEHAEDKLVRVTTGAVHDVILDLRADSPTYLQWQAVVLDAQMQRAIYIPKGVAHGFQTLSPLSEVFYQMTVPFAPGSSAGVRWDDADIGIVWPDCAERLISAKDLALPTLAALTASTDQAG</sequence>
<dbReference type="GO" id="GO:0019305">
    <property type="term" value="P:dTDP-rhamnose biosynthetic process"/>
    <property type="evidence" value="ECO:0007669"/>
    <property type="project" value="UniProtKB-UniRule"/>
</dbReference>
<reference evidence="8 9" key="1">
    <citation type="submission" date="2019-09" db="EMBL/GenBank/DDBJ databases">
        <title>FDA dAtabase for Regulatory Grade micrObial Sequences (FDA-ARGOS): Supporting development and validation of Infectious Disease Dx tests.</title>
        <authorList>
            <person name="Sciortino C."/>
            <person name="Tallon L."/>
            <person name="Sadzewicz L."/>
            <person name="Vavikolanu K."/>
            <person name="Mehta A."/>
            <person name="Aluvathingal J."/>
            <person name="Nadendla S."/>
            <person name="Nandy P."/>
            <person name="Geyer C."/>
            <person name="Yan Y."/>
            <person name="Sichtig H."/>
        </authorList>
    </citation>
    <scope>NUCLEOTIDE SEQUENCE [LARGE SCALE GENOMIC DNA]</scope>
    <source>
        <strain evidence="8 9">FDAARGOS_664</strain>
    </source>
</reference>
<comment type="function">
    <text evidence="2 7">Catalyzes the epimerization of the C3' and C5'positions of dTDP-6-deoxy-D-xylo-4-hexulose, forming dTDP-6-deoxy-L-lyxo-4-hexulose.</text>
</comment>
<dbReference type="PANTHER" id="PTHR21047">
    <property type="entry name" value="DTDP-6-DEOXY-D-GLUCOSE-3,5 EPIMERASE"/>
    <property type="match status" value="1"/>
</dbReference>
<evidence type="ECO:0000256" key="5">
    <source>
        <dbReference type="PIRSR" id="PIRSR600888-1"/>
    </source>
</evidence>
<dbReference type="InterPro" id="IPR014710">
    <property type="entry name" value="RmlC-like_jellyroll"/>
</dbReference>
<evidence type="ECO:0000313" key="8">
    <source>
        <dbReference type="EMBL" id="QET05856.1"/>
    </source>
</evidence>
<evidence type="ECO:0000256" key="7">
    <source>
        <dbReference type="RuleBase" id="RU364069"/>
    </source>
</evidence>
<dbReference type="OrthoDB" id="9800680at2"/>
<comment type="catalytic activity">
    <reaction evidence="1 7">
        <text>dTDP-4-dehydro-6-deoxy-alpha-D-glucose = dTDP-4-dehydro-beta-L-rhamnose</text>
        <dbReference type="Rhea" id="RHEA:16969"/>
        <dbReference type="ChEBI" id="CHEBI:57649"/>
        <dbReference type="ChEBI" id="CHEBI:62830"/>
        <dbReference type="EC" id="5.1.3.13"/>
    </reaction>
</comment>
<evidence type="ECO:0000256" key="6">
    <source>
        <dbReference type="PIRSR" id="PIRSR600888-3"/>
    </source>
</evidence>
<dbReference type="SUPFAM" id="SSF51182">
    <property type="entry name" value="RmlC-like cupins"/>
    <property type="match status" value="1"/>
</dbReference>